<evidence type="ECO:0000256" key="1">
    <source>
        <dbReference type="SAM" id="Phobius"/>
    </source>
</evidence>
<name>A0A656K2B2_PSESF</name>
<accession>A0A656K2B2</accession>
<keyword evidence="1" id="KW-0812">Transmembrane</keyword>
<dbReference type="AlphaFoldDB" id="A0A656K2B2"/>
<keyword evidence="1" id="KW-1133">Transmembrane helix</keyword>
<dbReference type="EMBL" id="AOKF01000591">
    <property type="protein sequence ID" value="EPN66000.1"/>
    <property type="molecule type" value="Genomic_DNA"/>
</dbReference>
<feature type="transmembrane region" description="Helical" evidence="1">
    <location>
        <begin position="7"/>
        <end position="28"/>
    </location>
</feature>
<proteinExistence type="predicted"/>
<sequence>YQRMKKAIDIVTGLFMIAFGLRLLVGLLPTGVFH</sequence>
<keyword evidence="1" id="KW-0472">Membrane</keyword>
<evidence type="ECO:0000313" key="3">
    <source>
        <dbReference type="Proteomes" id="UP000018849"/>
    </source>
</evidence>
<organism evidence="2 3">
    <name type="scientific">Pseudomonas syringae pv. actinidiae ICMP 19096</name>
    <dbReference type="NCBI Taxonomy" id="1194405"/>
    <lineage>
        <taxon>Bacteria</taxon>
        <taxon>Pseudomonadati</taxon>
        <taxon>Pseudomonadota</taxon>
        <taxon>Gammaproteobacteria</taxon>
        <taxon>Pseudomonadales</taxon>
        <taxon>Pseudomonadaceae</taxon>
        <taxon>Pseudomonas</taxon>
        <taxon>Pseudomonas syringae</taxon>
    </lineage>
</organism>
<protein>
    <submittedName>
        <fullName evidence="2">Threonine efflux protein</fullName>
    </submittedName>
</protein>
<comment type="caution">
    <text evidence="2">The sequence shown here is derived from an EMBL/GenBank/DDBJ whole genome shotgun (WGS) entry which is preliminary data.</text>
</comment>
<dbReference type="Proteomes" id="UP000018849">
    <property type="component" value="Unassembled WGS sequence"/>
</dbReference>
<gene>
    <name evidence="2" type="ORF">A245_07154</name>
</gene>
<feature type="non-terminal residue" evidence="2">
    <location>
        <position position="1"/>
    </location>
</feature>
<evidence type="ECO:0000313" key="2">
    <source>
        <dbReference type="EMBL" id="EPN66000.1"/>
    </source>
</evidence>
<reference evidence="2 3" key="1">
    <citation type="journal article" date="2013" name="PLoS Pathog.">
        <title>Genomic analysis of the Kiwifruit pathogen Pseudomonas syringae pv. actinidiae provides insight into the origins of an emergent plant disease.</title>
        <authorList>
            <person name="McCann H.C."/>
            <person name="Rikkerink E.H."/>
            <person name="Bertels F."/>
            <person name="Fiers M."/>
            <person name="Lu A."/>
            <person name="Rees-George J."/>
            <person name="Andersen M.T."/>
            <person name="Gleave A.P."/>
            <person name="Haubold B."/>
            <person name="Wohlers M.W."/>
            <person name="Guttman D.S."/>
            <person name="Wang P.W."/>
            <person name="Straub C."/>
            <person name="Vanneste J.L."/>
            <person name="Rainey P.B."/>
            <person name="Templeton M.D."/>
        </authorList>
    </citation>
    <scope>NUCLEOTIDE SEQUENCE [LARGE SCALE GENOMIC DNA]</scope>
    <source>
        <strain evidence="2 3">ICMP 19096</strain>
    </source>
</reference>